<evidence type="ECO:0000256" key="2">
    <source>
        <dbReference type="ARBA" id="ARBA00022801"/>
    </source>
</evidence>
<dbReference type="InterPro" id="IPR043146">
    <property type="entry name" value="Penicillin_amidase_N_B-knob"/>
</dbReference>
<dbReference type="EMBL" id="PPUZ01000010">
    <property type="protein sequence ID" value="RZM84282.1"/>
    <property type="molecule type" value="Genomic_DNA"/>
</dbReference>
<dbReference type="InterPro" id="IPR043147">
    <property type="entry name" value="Penicillin_amidase_A-knob"/>
</dbReference>
<comment type="subunit">
    <text evidence="4">Heterodimer of an alpha subunit and a beta subunit processed from the same precursor.</text>
</comment>
<gene>
    <name evidence="6" type="ORF">C3B51_04010</name>
</gene>
<keyword evidence="5" id="KW-0479">Metal-binding</keyword>
<keyword evidence="3" id="KW-0865">Zymogen</keyword>
<dbReference type="Gene3D" id="1.10.439.10">
    <property type="entry name" value="Penicillin Amidohydrolase, domain 1"/>
    <property type="match status" value="1"/>
</dbReference>
<dbReference type="InterPro" id="IPR014395">
    <property type="entry name" value="Pen/GL7ACA/AHL_acylase"/>
</dbReference>
<keyword evidence="5" id="KW-0106">Calcium</keyword>
<proteinExistence type="inferred from homology"/>
<dbReference type="InterPro" id="IPR029055">
    <property type="entry name" value="Ntn_hydrolases_N"/>
</dbReference>
<dbReference type="GO" id="GO:0017000">
    <property type="term" value="P:antibiotic biosynthetic process"/>
    <property type="evidence" value="ECO:0007669"/>
    <property type="project" value="InterPro"/>
</dbReference>
<dbReference type="GO" id="GO:0016811">
    <property type="term" value="F:hydrolase activity, acting on carbon-nitrogen (but not peptide) bonds, in linear amides"/>
    <property type="evidence" value="ECO:0007669"/>
    <property type="project" value="InterPro"/>
</dbReference>
<dbReference type="InterPro" id="IPR023343">
    <property type="entry name" value="Penicillin_amidase_dom1"/>
</dbReference>
<keyword evidence="2" id="KW-0378">Hydrolase</keyword>
<comment type="similarity">
    <text evidence="1">Belongs to the peptidase S45 family.</text>
</comment>
<dbReference type="Gene3D" id="3.60.20.10">
    <property type="entry name" value="Glutamine Phosphoribosylpyrophosphate, subunit 1, domain 1"/>
    <property type="match status" value="1"/>
</dbReference>
<dbReference type="Gene3D" id="1.10.1400.10">
    <property type="match status" value="1"/>
</dbReference>
<dbReference type="GO" id="GO:0046872">
    <property type="term" value="F:metal ion binding"/>
    <property type="evidence" value="ECO:0007669"/>
    <property type="project" value="UniProtKB-KW"/>
</dbReference>
<dbReference type="Proteomes" id="UP000292345">
    <property type="component" value="Unassembled WGS sequence"/>
</dbReference>
<comment type="caution">
    <text evidence="6">The sequence shown here is derived from an EMBL/GenBank/DDBJ whole genome shotgun (WGS) entry which is preliminary data.</text>
</comment>
<dbReference type="PIRSF" id="PIRSF001227">
    <property type="entry name" value="Pen_acylase"/>
    <property type="match status" value="1"/>
</dbReference>
<evidence type="ECO:0000256" key="3">
    <source>
        <dbReference type="ARBA" id="ARBA00023145"/>
    </source>
</evidence>
<reference evidence="6 7" key="1">
    <citation type="submission" date="2018-01" db="EMBL/GenBank/DDBJ databases">
        <title>Co-occurrence of chitin degradation, pigmentation and bioactivity in marine Pseudoalteromonas.</title>
        <authorList>
            <person name="Paulsen S."/>
            <person name="Gram L."/>
            <person name="Machado H."/>
        </authorList>
    </citation>
    <scope>NUCLEOTIDE SEQUENCE [LARGE SCALE GENOMIC DNA]</scope>
    <source>
        <strain evidence="6 7">S1946</strain>
    </source>
</reference>
<sequence>MMATVKFSLFGLFTLALLLCLGYWYLIDQMPSLSGNMMVKGISANVSVQRDNDGAVLIKAQNREDVAFGTGYVHAQDRFFQMDLARRQSGGELAELLGSSMLEHDRKARQHLFRARARIAYNHLPDEQKALLIAYANGVNAAISQQQAHAPEYLLAPGKQQKWLPEDSLMVIYGMYMALQEGSIERERFFVSLRKLVPQQTVCFLLSEQTQWDSTLDGSQRENCPIPEAHSVVGKAALALQGNEALGKGMPGTNIWGVSSDLSASGGALLANDPHMNLFMPGVWYRAQFEFFQNGKAATLAGFTIPGIPVMGIGKNQHIAWGFSNNIGKMFDYIHVELKDQHYLTEQGWQALEPSYQVIVNANGEDEHLTVQMTKWGPLVERDAEQGLVLRWTAYQPDAVSMGLLSVEQATTVEQGVALAGQIGLPSLNLFLIDKAGSVGWSVTGPVFDREGANRVGGRPWQEADISWRHRLTELPHRVQHSEGKLWNANNRPLGDEFIEKIGDGGFVEGVRGAILKDKLSGQDQFSRTDFEQWQMDSTDRLHLFWRDLLLTVLAEQGSASDPAYQALQTMLREWDEKADADSAAMRFLAAFRYEVSVAFLQAWLAPDAQIDMNYHFLTVNNRWDNVLRRVLTEQPAHLLPADYASWNDFLHTKATELNTYYLSSFGAYENATWGDRNRLEMFHPFGFINGVFSYLLDAPLTPQSGNVFTLDAHVFGYGAAVRVVFDMQGESTFNLPGGQSGHFLSTFYRHGHDNWLQGKYQPLAVTDTQYELNLVRVSEK</sequence>
<dbReference type="SUPFAM" id="SSF56235">
    <property type="entry name" value="N-terminal nucleophile aminohydrolases (Ntn hydrolases)"/>
    <property type="match status" value="1"/>
</dbReference>
<comment type="cofactor">
    <cofactor evidence="5">
        <name>Ca(2+)</name>
        <dbReference type="ChEBI" id="CHEBI:29108"/>
    </cofactor>
    <text evidence="5">Binds 1 Ca(2+) ion per dimer.</text>
</comment>
<evidence type="ECO:0000256" key="4">
    <source>
        <dbReference type="ARBA" id="ARBA00038735"/>
    </source>
</evidence>
<dbReference type="AlphaFoldDB" id="A0A4Q7ELW3"/>
<dbReference type="PANTHER" id="PTHR34218:SF4">
    <property type="entry name" value="ACYL-HOMOSERINE LACTONE ACYLASE QUIP"/>
    <property type="match status" value="1"/>
</dbReference>
<evidence type="ECO:0000256" key="1">
    <source>
        <dbReference type="ARBA" id="ARBA00006586"/>
    </source>
</evidence>
<evidence type="ECO:0008006" key="8">
    <source>
        <dbReference type="Google" id="ProtNLM"/>
    </source>
</evidence>
<dbReference type="Pfam" id="PF01804">
    <property type="entry name" value="Penicil_amidase"/>
    <property type="match status" value="1"/>
</dbReference>
<dbReference type="InterPro" id="IPR002692">
    <property type="entry name" value="S45"/>
</dbReference>
<evidence type="ECO:0000256" key="5">
    <source>
        <dbReference type="PIRSR" id="PIRSR001227-2"/>
    </source>
</evidence>
<feature type="binding site" evidence="5">
    <location>
        <position position="187"/>
    </location>
    <ligand>
        <name>Ca(2+)</name>
        <dbReference type="ChEBI" id="CHEBI:29108"/>
    </ligand>
</feature>
<dbReference type="Gene3D" id="2.30.120.10">
    <property type="match status" value="1"/>
</dbReference>
<feature type="binding site" evidence="5">
    <location>
        <position position="332"/>
    </location>
    <ligand>
        <name>Ca(2+)</name>
        <dbReference type="ChEBI" id="CHEBI:29108"/>
    </ligand>
</feature>
<evidence type="ECO:0000313" key="7">
    <source>
        <dbReference type="Proteomes" id="UP000292345"/>
    </source>
</evidence>
<organism evidence="6 7">
    <name type="scientific">Pseudoalteromonas rubra</name>
    <dbReference type="NCBI Taxonomy" id="43658"/>
    <lineage>
        <taxon>Bacteria</taxon>
        <taxon>Pseudomonadati</taxon>
        <taxon>Pseudomonadota</taxon>
        <taxon>Gammaproteobacteria</taxon>
        <taxon>Alteromonadales</taxon>
        <taxon>Pseudoalteromonadaceae</taxon>
        <taxon>Pseudoalteromonas</taxon>
    </lineage>
</organism>
<dbReference type="PANTHER" id="PTHR34218">
    <property type="entry name" value="PEPTIDASE S45 PENICILLIN AMIDASE"/>
    <property type="match status" value="1"/>
</dbReference>
<protein>
    <recommendedName>
        <fullName evidence="8">Penicillin acylase family protein</fullName>
    </recommendedName>
</protein>
<evidence type="ECO:0000313" key="6">
    <source>
        <dbReference type="EMBL" id="RZM84282.1"/>
    </source>
</evidence>
<name>A0A4Q7ELW3_9GAMM</name>
<accession>A0A4Q7ELW3</accession>